<gene>
    <name evidence="2" type="ORF">NIOZUU159_00040</name>
</gene>
<proteinExistence type="predicted"/>
<keyword evidence="1" id="KW-1133">Transmembrane helix</keyword>
<dbReference type="EMBL" id="MW030578">
    <property type="protein sequence ID" value="QPI16552.1"/>
    <property type="molecule type" value="Genomic_DNA"/>
</dbReference>
<reference evidence="2" key="1">
    <citation type="submission" date="2020-08" db="EMBL/GenBank/DDBJ databases">
        <title>Bridging the membrane lipid divide: bacteria of the FCB group superphylum have the potential to synthesize archaeal ether lipids.</title>
        <authorList>
            <person name="Villanueva L."/>
            <person name="von Meijenfeldt F.A.B."/>
            <person name="Westbye A.B."/>
            <person name="Yadav S."/>
            <person name="Hopmans E.C."/>
            <person name="Dutilh B.E."/>
            <person name="Sinninghe Damste J.S."/>
        </authorList>
    </citation>
    <scope>NUCLEOTIDE SEQUENCE</scope>
    <source>
        <strain evidence="2">NIOZ-UU159</strain>
    </source>
</reference>
<keyword evidence="1" id="KW-0472">Membrane</keyword>
<accession>A0A7S9SST7</accession>
<organism evidence="2">
    <name type="scientific">Virus NIOZ-UU159</name>
    <dbReference type="NCBI Taxonomy" id="2763270"/>
    <lineage>
        <taxon>Viruses</taxon>
    </lineage>
</organism>
<keyword evidence="1" id="KW-0812">Transmembrane</keyword>
<name>A0A7S9SST7_9VIRU</name>
<protein>
    <submittedName>
        <fullName evidence="2">Uncharacterized protein</fullName>
    </submittedName>
</protein>
<feature type="transmembrane region" description="Helical" evidence="1">
    <location>
        <begin position="38"/>
        <end position="56"/>
    </location>
</feature>
<evidence type="ECO:0000313" key="2">
    <source>
        <dbReference type="EMBL" id="QPI16552.1"/>
    </source>
</evidence>
<evidence type="ECO:0000256" key="1">
    <source>
        <dbReference type="SAM" id="Phobius"/>
    </source>
</evidence>
<sequence length="60" mass="6811">MGGGGSKPIEDAFCENGSSIISEIKNIECFSNENKKELIYVCIIFIILLIISIHFLHRRR</sequence>